<dbReference type="InterPro" id="IPR035979">
    <property type="entry name" value="RBD_domain_sf"/>
</dbReference>
<dbReference type="OrthoDB" id="10250414at2759"/>
<dbReference type="InterPro" id="IPR012677">
    <property type="entry name" value="Nucleotide-bd_a/b_plait_sf"/>
</dbReference>
<dbReference type="Pfam" id="PF00076">
    <property type="entry name" value="RRM_1"/>
    <property type="match status" value="1"/>
</dbReference>
<keyword evidence="10" id="KW-1185">Reference proteome</keyword>
<comment type="function">
    <text evidence="6">RNA-binding component of the eukaryotic translation initiation factor 3 (eIF-3) complex, which is involved in protein synthesis of a specialized repertoire of mRNAs and, together with other initiation factors, stimulates binding of mRNA and methionyl-tRNAi to the 40S ribosome. The eIF-3 complex specifically targets and initiates translation of a subset of mRNAs involved in cell proliferation.</text>
</comment>
<dbReference type="PANTHER" id="PTHR14068">
    <property type="entry name" value="EUKARYOTIC TRANSLATION INITIATION FACTOR 3 EIF3 -RELATED"/>
    <property type="match status" value="1"/>
</dbReference>
<keyword evidence="4 6" id="KW-0694">RNA-binding</keyword>
<reference evidence="10" key="1">
    <citation type="submission" date="2017-01" db="EMBL/GenBank/DDBJ databases">
        <authorList>
            <person name="Wang Y."/>
            <person name="White M."/>
            <person name="Kvist S."/>
            <person name="Moncalvo J.-M."/>
        </authorList>
    </citation>
    <scope>NUCLEOTIDE SEQUENCE [LARGE SCALE GENOMIC DNA]</scope>
    <source>
        <strain evidence="10">ID-206-W2</strain>
    </source>
</reference>
<dbReference type="InterPro" id="IPR000504">
    <property type="entry name" value="RRM_dom"/>
</dbReference>
<dbReference type="CDD" id="cd12278">
    <property type="entry name" value="RRM_eIF3B"/>
    <property type="match status" value="1"/>
</dbReference>
<organism evidence="9 10">
    <name type="scientific">Smittium culicis</name>
    <dbReference type="NCBI Taxonomy" id="133412"/>
    <lineage>
        <taxon>Eukaryota</taxon>
        <taxon>Fungi</taxon>
        <taxon>Fungi incertae sedis</taxon>
        <taxon>Zoopagomycota</taxon>
        <taxon>Kickxellomycotina</taxon>
        <taxon>Harpellomycetes</taxon>
        <taxon>Harpellales</taxon>
        <taxon>Legeriomycetaceae</taxon>
        <taxon>Smittium</taxon>
    </lineage>
</organism>
<dbReference type="Proteomes" id="UP000187429">
    <property type="component" value="Unassembled WGS sequence"/>
</dbReference>
<evidence type="ECO:0000256" key="3">
    <source>
        <dbReference type="ARBA" id="ARBA00022540"/>
    </source>
</evidence>
<dbReference type="Pfam" id="PF08662">
    <property type="entry name" value="eIF2A"/>
    <property type="match status" value="2"/>
</dbReference>
<dbReference type="GO" id="GO:0003723">
    <property type="term" value="F:RNA binding"/>
    <property type="evidence" value="ECO:0007669"/>
    <property type="project" value="UniProtKB-UniRule"/>
</dbReference>
<evidence type="ECO:0000313" key="9">
    <source>
        <dbReference type="EMBL" id="OMJ24041.1"/>
    </source>
</evidence>
<keyword evidence="2 6" id="KW-0963">Cytoplasm</keyword>
<sequence>MSGLDPKNLPATEDEIDFSDLETKYSEKFLEDSLDNVVLIDNLPIVDEKKESKLVALIKKITKKLGEIKEDGIHMPKESLDGNSVSKGYAFVEFSTAAQAAEVIRELNGYKLDKTHILNVNSFMDVEKYSKASDTYVEPPNTEFVPMDHMKYWLLDEQARDQFCMQHDQDLSTNWNNRGASVENIVTRKGWTETYFQWSNLGTYLTTLHKQGAVLWGGPTFQKIVRFIHLGVKMVDFSPYESYFITFSPEPIDLESVDVVLGPGNEHLNPYTEIDSGNNFCVWEVKTGRLLRSFPYASNSDGAAITKFGWPCFKWSSTERYLARITPGSKISVYQVPDMGLVGKKSIPIPNVVNFEWRPSDDPKQMNKKLQDVLAYWIPDADNQPGRIVLVSVPDMEVIKTKNIISIKDVAFYWHPSGQALCARVQRYTRSKKSTFTSLEIFRLTDKTIPSENVELKDNVVVFAWDPRSNNLRFAIIHVADATPPPTNPRGMATSVVKSNVSFYQFVRTKTKLASKEEFVLIKTLDKKNTTSLNWSPKGRYIILSTLRTTTAWSLEFYDTEAEVANAPKNSISENSIYLLNSSEHFGVTDLEWDPTGRYVITSASAWRHSNDNGYAIWDFKGEQLYKVSIDLFKQILWRPRPQSLLDNSAKAKIRKNLDTYSESFDEQDRILESASSIEQLNHRRRLFSEWNSWRKTVSERLESLASEIPDAESFNNKISEQDCEIIEEIVEELIDEVSELV</sequence>
<name>A0A1R1YAS9_9FUNG</name>
<dbReference type="Gene3D" id="2.130.10.10">
    <property type="entry name" value="YVTN repeat-like/Quinoprotein amine dehydrogenase"/>
    <property type="match status" value="1"/>
</dbReference>
<dbReference type="HAMAP" id="MF_03001">
    <property type="entry name" value="eIF3b"/>
    <property type="match status" value="1"/>
</dbReference>
<dbReference type="GO" id="GO:0001732">
    <property type="term" value="P:formation of cytoplasmic translation initiation complex"/>
    <property type="evidence" value="ECO:0007669"/>
    <property type="project" value="UniProtKB-UniRule"/>
</dbReference>
<dbReference type="PROSITE" id="PS50102">
    <property type="entry name" value="RRM"/>
    <property type="match status" value="1"/>
</dbReference>
<evidence type="ECO:0000256" key="5">
    <source>
        <dbReference type="ARBA" id="ARBA00022917"/>
    </source>
</evidence>
<evidence type="ECO:0000256" key="7">
    <source>
        <dbReference type="PIRNR" id="PIRNR036424"/>
    </source>
</evidence>
<dbReference type="InterPro" id="IPR034363">
    <property type="entry name" value="eIF3B_RRM"/>
</dbReference>
<dbReference type="InterPro" id="IPR011400">
    <property type="entry name" value="EIF3B"/>
</dbReference>
<dbReference type="SMART" id="SM00360">
    <property type="entry name" value="RRM"/>
    <property type="match status" value="1"/>
</dbReference>
<evidence type="ECO:0000256" key="2">
    <source>
        <dbReference type="ARBA" id="ARBA00022490"/>
    </source>
</evidence>
<comment type="caution">
    <text evidence="9">The sequence shown here is derived from an EMBL/GenBank/DDBJ whole genome shotgun (WGS) entry which is preliminary data.</text>
</comment>
<dbReference type="GO" id="GO:0016282">
    <property type="term" value="C:eukaryotic 43S preinitiation complex"/>
    <property type="evidence" value="ECO:0007669"/>
    <property type="project" value="UniProtKB-UniRule"/>
</dbReference>
<dbReference type="AlphaFoldDB" id="A0A1R1YAS9"/>
<keyword evidence="3 6" id="KW-0396">Initiation factor</keyword>
<evidence type="ECO:0000259" key="8">
    <source>
        <dbReference type="PROSITE" id="PS50102"/>
    </source>
</evidence>
<dbReference type="PANTHER" id="PTHR14068:SF0">
    <property type="entry name" value="EUKARYOTIC TRANSLATION INITIATION FACTOR 3 SUBUNIT B"/>
    <property type="match status" value="1"/>
</dbReference>
<proteinExistence type="inferred from homology"/>
<dbReference type="EMBL" id="LSSM01001907">
    <property type="protein sequence ID" value="OMJ24041.1"/>
    <property type="molecule type" value="Genomic_DNA"/>
</dbReference>
<dbReference type="GO" id="GO:0005852">
    <property type="term" value="C:eukaryotic translation initiation factor 3 complex"/>
    <property type="evidence" value="ECO:0007669"/>
    <property type="project" value="UniProtKB-UniRule"/>
</dbReference>
<dbReference type="GO" id="GO:0003743">
    <property type="term" value="F:translation initiation factor activity"/>
    <property type="evidence" value="ECO:0007669"/>
    <property type="project" value="UniProtKB-UniRule"/>
</dbReference>
<dbReference type="Gene3D" id="3.30.70.330">
    <property type="match status" value="1"/>
</dbReference>
<keyword evidence="5 6" id="KW-0648">Protein biosynthesis</keyword>
<dbReference type="SUPFAM" id="SSF69322">
    <property type="entry name" value="Tricorn protease domain 2"/>
    <property type="match status" value="1"/>
</dbReference>
<comment type="subcellular location">
    <subcellularLocation>
        <location evidence="1 6 7">Cytoplasm</location>
    </subcellularLocation>
</comment>
<dbReference type="GO" id="GO:0031369">
    <property type="term" value="F:translation initiation factor binding"/>
    <property type="evidence" value="ECO:0007669"/>
    <property type="project" value="InterPro"/>
</dbReference>
<dbReference type="InterPro" id="IPR015943">
    <property type="entry name" value="WD40/YVTN_repeat-like_dom_sf"/>
</dbReference>
<dbReference type="FunFam" id="3.30.70.330:FF:000235">
    <property type="entry name" value="Eukaryotic translation initiation factor 3 subunit B"/>
    <property type="match status" value="1"/>
</dbReference>
<comment type="similarity">
    <text evidence="6 7">Belongs to the eIF-3 subunit B family.</text>
</comment>
<dbReference type="GO" id="GO:0033290">
    <property type="term" value="C:eukaryotic 48S preinitiation complex"/>
    <property type="evidence" value="ECO:0007669"/>
    <property type="project" value="UniProtKB-UniRule"/>
</dbReference>
<dbReference type="InterPro" id="IPR013979">
    <property type="entry name" value="TIF_beta_prop-like"/>
</dbReference>
<evidence type="ECO:0000313" key="10">
    <source>
        <dbReference type="Proteomes" id="UP000187429"/>
    </source>
</evidence>
<dbReference type="SUPFAM" id="SSF54928">
    <property type="entry name" value="RNA-binding domain, RBD"/>
    <property type="match status" value="1"/>
</dbReference>
<evidence type="ECO:0000256" key="4">
    <source>
        <dbReference type="ARBA" id="ARBA00022884"/>
    </source>
</evidence>
<dbReference type="PIRSF" id="PIRSF036424">
    <property type="entry name" value="eIF3b"/>
    <property type="match status" value="1"/>
</dbReference>
<gene>
    <name evidence="6" type="primary">PRT1</name>
    <name evidence="9" type="ORF">AYI69_g4772</name>
</gene>
<accession>A0A1R1YAS9</accession>
<comment type="subunit">
    <text evidence="6 7">Component of the eukaryotic translation initiation factor 3 (eIF-3) complex.</text>
</comment>
<evidence type="ECO:0000256" key="6">
    <source>
        <dbReference type="HAMAP-Rule" id="MF_03001"/>
    </source>
</evidence>
<protein>
    <recommendedName>
        <fullName evidence="6">Eukaryotic translation initiation factor 3 subunit B</fullName>
        <shortName evidence="6">eIF3b</shortName>
    </recommendedName>
    <alternativeName>
        <fullName evidence="6">Eukaryotic translation initiation factor 3 90 kDa subunit homolog</fullName>
        <shortName evidence="6">eIF3 p90</shortName>
    </alternativeName>
    <alternativeName>
        <fullName evidence="6">Translation initiation factor eIF3, p90 subunit homolog</fullName>
    </alternativeName>
</protein>
<evidence type="ECO:0000256" key="1">
    <source>
        <dbReference type="ARBA" id="ARBA00004496"/>
    </source>
</evidence>
<feature type="domain" description="RRM" evidence="8">
    <location>
        <begin position="36"/>
        <end position="125"/>
    </location>
</feature>
<comment type="function">
    <text evidence="7">Component of the eukaryotic translation initiation factor 3 (eIF-3) complex, which is involved in protein synthesis and, together with other initiation factors, stimulates binding of mRNA and methionyl-tRNAi to the 40S ribosome.</text>
</comment>